<sequence>MTLSSATFGYFIISLFFSSARPVRAKQQPPPKSIGDDGRLPKATKGAGSRSGTQVPDSAGAVAEESLSRAANAHPVSKEGAGPTRNVLPPREPIAPGLDRSTAQAAETQQHHQQARGKEPEEKTSSGTGTTSGSVTSSTAGEDGSESGTVTH</sequence>
<evidence type="ECO:0000313" key="1">
    <source>
        <dbReference type="EMBL" id="KAJ9111250.1"/>
    </source>
</evidence>
<dbReference type="Proteomes" id="UP001243375">
    <property type="component" value="Unassembled WGS sequence"/>
</dbReference>
<proteinExistence type="predicted"/>
<gene>
    <name evidence="1" type="ORF">QFC22_006550</name>
</gene>
<dbReference type="EMBL" id="JASBWU010000031">
    <property type="protein sequence ID" value="KAJ9111250.1"/>
    <property type="molecule type" value="Genomic_DNA"/>
</dbReference>
<organism evidence="1 2">
    <name type="scientific">Naganishia vaughanmartiniae</name>
    <dbReference type="NCBI Taxonomy" id="1424756"/>
    <lineage>
        <taxon>Eukaryota</taxon>
        <taxon>Fungi</taxon>
        <taxon>Dikarya</taxon>
        <taxon>Basidiomycota</taxon>
        <taxon>Agaricomycotina</taxon>
        <taxon>Tremellomycetes</taxon>
        <taxon>Filobasidiales</taxon>
        <taxon>Filobasidiaceae</taxon>
        <taxon>Naganishia</taxon>
    </lineage>
</organism>
<accession>A0ACC2WHK0</accession>
<evidence type="ECO:0000313" key="2">
    <source>
        <dbReference type="Proteomes" id="UP001243375"/>
    </source>
</evidence>
<name>A0ACC2WHK0_9TREE</name>
<protein>
    <submittedName>
        <fullName evidence="1">Uncharacterized protein</fullName>
    </submittedName>
</protein>
<comment type="caution">
    <text evidence="1">The sequence shown here is derived from an EMBL/GenBank/DDBJ whole genome shotgun (WGS) entry which is preliminary data.</text>
</comment>
<reference evidence="1" key="1">
    <citation type="submission" date="2023-04" db="EMBL/GenBank/DDBJ databases">
        <title>Draft Genome sequencing of Naganishia species isolated from polar environments using Oxford Nanopore Technology.</title>
        <authorList>
            <person name="Leo P."/>
            <person name="Venkateswaran K."/>
        </authorList>
    </citation>
    <scope>NUCLEOTIDE SEQUENCE</scope>
    <source>
        <strain evidence="1">MNA-CCFEE 5425</strain>
    </source>
</reference>
<keyword evidence="2" id="KW-1185">Reference proteome</keyword>